<gene>
    <name evidence="1" type="ORF">ACFYKX_16065</name>
</gene>
<accession>A0ABW6KEG8</accession>
<keyword evidence="2" id="KW-1185">Reference proteome</keyword>
<dbReference type="RefSeq" id="WP_389362078.1">
    <property type="nucleotide sequence ID" value="NZ_JBIACK010000008.1"/>
</dbReference>
<reference evidence="1 2" key="1">
    <citation type="submission" date="2024-08" db="EMBL/GenBank/DDBJ databases">
        <title>Two novel Cytobacillus novel species.</title>
        <authorList>
            <person name="Liu G."/>
        </authorList>
    </citation>
    <scope>NUCLEOTIDE SEQUENCE [LARGE SCALE GENOMIC DNA]</scope>
    <source>
        <strain evidence="1 2">FJAT-54145</strain>
    </source>
</reference>
<evidence type="ECO:0000313" key="1">
    <source>
        <dbReference type="EMBL" id="MFE8702114.1"/>
    </source>
</evidence>
<dbReference type="EMBL" id="JBIACK010000008">
    <property type="protein sequence ID" value="MFE8702114.1"/>
    <property type="molecule type" value="Genomic_DNA"/>
</dbReference>
<sequence length="45" mass="5178">MKKQEISVLYNEKTAIFGIFQNNSFGLYSSCEFGKTNKEIEVLNN</sequence>
<name>A0ABW6KEG8_9BACI</name>
<proteinExistence type="predicted"/>
<comment type="caution">
    <text evidence="1">The sequence shown here is derived from an EMBL/GenBank/DDBJ whole genome shotgun (WGS) entry which is preliminary data.</text>
</comment>
<protein>
    <submittedName>
        <fullName evidence="1">Uncharacterized protein</fullName>
    </submittedName>
</protein>
<evidence type="ECO:0000313" key="2">
    <source>
        <dbReference type="Proteomes" id="UP001601059"/>
    </source>
</evidence>
<dbReference type="Proteomes" id="UP001601059">
    <property type="component" value="Unassembled WGS sequence"/>
</dbReference>
<organism evidence="1 2">
    <name type="scientific">Cytobacillus spartinae</name>
    <dbReference type="NCBI Taxonomy" id="3299023"/>
    <lineage>
        <taxon>Bacteria</taxon>
        <taxon>Bacillati</taxon>
        <taxon>Bacillota</taxon>
        <taxon>Bacilli</taxon>
        <taxon>Bacillales</taxon>
        <taxon>Bacillaceae</taxon>
        <taxon>Cytobacillus</taxon>
    </lineage>
</organism>